<name>A0ABV6G2Z3_9GAMM</name>
<evidence type="ECO:0000259" key="1">
    <source>
        <dbReference type="Pfam" id="PF06889"/>
    </source>
</evidence>
<dbReference type="Proteomes" id="UP001589814">
    <property type="component" value="Unassembled WGS sequence"/>
</dbReference>
<dbReference type="Pfam" id="PF06889">
    <property type="entry name" value="DUF1266"/>
    <property type="match status" value="2"/>
</dbReference>
<evidence type="ECO:0000313" key="3">
    <source>
        <dbReference type="Proteomes" id="UP001589814"/>
    </source>
</evidence>
<proteinExistence type="predicted"/>
<reference evidence="2 3" key="1">
    <citation type="submission" date="2024-09" db="EMBL/GenBank/DDBJ databases">
        <authorList>
            <person name="Sun Q."/>
            <person name="Mori K."/>
        </authorList>
    </citation>
    <scope>NUCLEOTIDE SEQUENCE [LARGE SCALE GENOMIC DNA]</scope>
    <source>
        <strain evidence="2 3">CCM 7415</strain>
    </source>
</reference>
<gene>
    <name evidence="2" type="ORF">ACFFHW_08315</name>
</gene>
<dbReference type="EMBL" id="JBHLVX010000032">
    <property type="protein sequence ID" value="MFC0267986.1"/>
    <property type="molecule type" value="Genomic_DNA"/>
</dbReference>
<accession>A0ABV6G2Z3</accession>
<feature type="domain" description="DUF1266" evidence="1">
    <location>
        <begin position="133"/>
        <end position="288"/>
    </location>
</feature>
<evidence type="ECO:0000313" key="2">
    <source>
        <dbReference type="EMBL" id="MFC0267986.1"/>
    </source>
</evidence>
<sequence>MEERLHNWCARRLARLGWQHALPPQQGISAPRAAARLRSMEIEEPGALGWPLLERISLAHHDEALILLVLAFNAGWLGAAVFERWLGWLADGGSGPPWPDQHDDAIWRARAAFAPMVQVDVTDPERERTAQFLARIWAVGERDELIRMLLWLAGQGHRYGWELEYRRLAAMGREQRMKWRASMHDQSGYAATLQGFVVHAMPNDFAAWDWLRLIDLAWAGRVMGWLDDDEARLFAAHGVDLLSQRYHDWRDVAKAWQRGRSLHEGIDLLEEFEQEWSLLLDAAASPWQLPLSTLAASTLIERSRHLIRSLRGDARHWTLAIASIREPELLYLQGSAPVAPDDELRKRSREYLDNVLDWREQEGSEGIERFWMPGQVHHLNQLASDAAHSRLPAPRTPFGSPPPNVLFYRERLAACVNANATIFMAEKYAFHLQMLVDAGYFNEARLAAHHRRLAGALARAYSSPQQMLEAWADWERTLPDGDGDTLLDDILWHGRDPGSPFHWLTPPAGVHREPGVRPSLSRFAALSLSGPLNAPLWGDPEPQYGSQATEIHDWLDSHYGLSGPEQLIRFLDFLVDAGDRQEYLINYAPYTLNPVRLDQEIDMLESAGCSEDEKVHLDRLKRVRGNDDQCNDTDMAAWDIAQLVDLAAAGRQLGWLDSERLGRYLDDARALAAEHYSDWCSYAAGMLAGYSFFMMGTPERNDFLAEFKGALVAWLTGLPPLSGGWASVDFPGSQSRHWPPYHADTLPGDARVLH</sequence>
<comment type="caution">
    <text evidence="2">The sequence shown here is derived from an EMBL/GenBank/DDBJ whole genome shotgun (WGS) entry which is preliminary data.</text>
</comment>
<dbReference type="InterPro" id="IPR009677">
    <property type="entry name" value="DUF1266"/>
</dbReference>
<feature type="domain" description="DUF1266" evidence="1">
    <location>
        <begin position="555"/>
        <end position="700"/>
    </location>
</feature>
<keyword evidence="3" id="KW-1185">Reference proteome</keyword>
<dbReference type="RefSeq" id="WP_026351777.1">
    <property type="nucleotide sequence ID" value="NZ_JBHLVX010000032.1"/>
</dbReference>
<protein>
    <submittedName>
        <fullName evidence="2">DUF1266 domain-containing protein</fullName>
    </submittedName>
</protein>
<organism evidence="2 3">
    <name type="scientific">Kushneria aurantia</name>
    <dbReference type="NCBI Taxonomy" id="504092"/>
    <lineage>
        <taxon>Bacteria</taxon>
        <taxon>Pseudomonadati</taxon>
        <taxon>Pseudomonadota</taxon>
        <taxon>Gammaproteobacteria</taxon>
        <taxon>Oceanospirillales</taxon>
        <taxon>Halomonadaceae</taxon>
        <taxon>Kushneria</taxon>
    </lineage>
</organism>